<evidence type="ECO:0000313" key="3">
    <source>
        <dbReference type="Proteomes" id="UP000824087"/>
    </source>
</evidence>
<reference evidence="2" key="2">
    <citation type="journal article" date="2021" name="PeerJ">
        <title>Extensive microbial diversity within the chicken gut microbiome revealed by metagenomics and culture.</title>
        <authorList>
            <person name="Gilroy R."/>
            <person name="Ravi A."/>
            <person name="Getino M."/>
            <person name="Pursley I."/>
            <person name="Horton D.L."/>
            <person name="Alikhan N.F."/>
            <person name="Baker D."/>
            <person name="Gharbi K."/>
            <person name="Hall N."/>
            <person name="Watson M."/>
            <person name="Adriaenssens E.M."/>
            <person name="Foster-Nyarko E."/>
            <person name="Jarju S."/>
            <person name="Secka A."/>
            <person name="Antonio M."/>
            <person name="Oren A."/>
            <person name="Chaudhuri R.R."/>
            <person name="La Ragione R."/>
            <person name="Hildebrand F."/>
            <person name="Pallen M.J."/>
        </authorList>
    </citation>
    <scope>NUCLEOTIDE SEQUENCE</scope>
    <source>
        <strain evidence="2">CHK197-8231</strain>
    </source>
</reference>
<dbReference type="SUPFAM" id="SSF56801">
    <property type="entry name" value="Acetyl-CoA synthetase-like"/>
    <property type="match status" value="1"/>
</dbReference>
<proteinExistence type="predicted"/>
<dbReference type="AlphaFoldDB" id="A0A9D1L420"/>
<dbReference type="GO" id="GO:0016405">
    <property type="term" value="F:CoA-ligase activity"/>
    <property type="evidence" value="ECO:0007669"/>
    <property type="project" value="TreeGrafter"/>
</dbReference>
<comment type="caution">
    <text evidence="2">The sequence shown here is derived from an EMBL/GenBank/DDBJ whole genome shotgun (WGS) entry which is preliminary data.</text>
</comment>
<dbReference type="PANTHER" id="PTHR24096">
    <property type="entry name" value="LONG-CHAIN-FATTY-ACID--COA LIGASE"/>
    <property type="match status" value="1"/>
</dbReference>
<keyword evidence="2" id="KW-0436">Ligase</keyword>
<accession>A0A9D1L420</accession>
<reference evidence="2" key="1">
    <citation type="submission" date="2020-10" db="EMBL/GenBank/DDBJ databases">
        <authorList>
            <person name="Gilroy R."/>
        </authorList>
    </citation>
    <scope>NUCLEOTIDE SEQUENCE</scope>
    <source>
        <strain evidence="2">CHK197-8231</strain>
    </source>
</reference>
<sequence length="653" mass="74547">MTYKNEQRLRELLSNVILEQGDSKKYEKKEIRLQKKMAKKQKKVDAVLNELELDHNWSWYEEIYHRNQGNMNGDALFYRGTHITYRELFKKADQFAATLSYIGLEKGDQVATCMTNMPEFVIALLGANKIGVVLNIFGADFAPDYIEDILNRCNNKLLIASDDRYHEIQNVVEKCDIGNKLVVSLTDSLPGGFDPFDELDEPFYKFANHAKKFAKNDPSVVLWDEFIKTGQEWMTSSNYRFEQPVADDVFAVTYSSGSTRIGRPKAIVHRNRGPIAMARFHDKDISGLPSTKNMHTLAMIPPHSYTQLTACISDTLSQQGTVLLEPIYHQDFFAYSLMINRPEFAPATRSFWVHTMKTFQEKFPNQDLSYVYIPAIIGEASSLNEEKLLNQKAKELKMGRKKIPLPMLVSSFSIGGGDCEHGGLFFTLYKSTFEKLCRDEESRGLVPFALAKCTVVNKKFEPCHSYELGRHMWTSVGDMIGYQDNKEATNAFFVQTPDGKTWGDAKVWGYYDKRGHIHMKGRMGDEFHLSGGIEIPTFLLADAVLLDIDNVLSCEVVNVKDLVNQTETPVVHFELQPDAKDSFDQIMNRMDARIQELFPEELASKVVYRQHTLEEEFPLTGCGKRNVPALEQEGVSDLCFIPESRKKSQKRIL</sequence>
<dbReference type="Gene3D" id="3.40.50.12780">
    <property type="entry name" value="N-terminal domain of ligase-like"/>
    <property type="match status" value="1"/>
</dbReference>
<feature type="domain" description="AMP-dependent synthetase/ligase" evidence="1">
    <location>
        <begin position="67"/>
        <end position="369"/>
    </location>
</feature>
<organism evidence="2 3">
    <name type="scientific">Candidatus Fimihabitans intestinipullorum</name>
    <dbReference type="NCBI Taxonomy" id="2840820"/>
    <lineage>
        <taxon>Bacteria</taxon>
        <taxon>Bacillati</taxon>
        <taxon>Mycoplasmatota</taxon>
        <taxon>Mycoplasmatota incertae sedis</taxon>
        <taxon>Candidatus Fimihabitans</taxon>
    </lineage>
</organism>
<evidence type="ECO:0000313" key="2">
    <source>
        <dbReference type="EMBL" id="HIU23196.1"/>
    </source>
</evidence>
<dbReference type="EMBL" id="DVML01000037">
    <property type="protein sequence ID" value="HIU23196.1"/>
    <property type="molecule type" value="Genomic_DNA"/>
</dbReference>
<dbReference type="InterPro" id="IPR000873">
    <property type="entry name" value="AMP-dep_synth/lig_dom"/>
</dbReference>
<dbReference type="InterPro" id="IPR042099">
    <property type="entry name" value="ANL_N_sf"/>
</dbReference>
<gene>
    <name evidence="2" type="ORF">IAD49_06410</name>
</gene>
<name>A0A9D1L420_9BACT</name>
<protein>
    <submittedName>
        <fullName evidence="2">Acyl--CoA ligase</fullName>
    </submittedName>
</protein>
<dbReference type="Proteomes" id="UP000824087">
    <property type="component" value="Unassembled WGS sequence"/>
</dbReference>
<evidence type="ECO:0000259" key="1">
    <source>
        <dbReference type="Pfam" id="PF00501"/>
    </source>
</evidence>
<dbReference type="Pfam" id="PF00501">
    <property type="entry name" value="AMP-binding"/>
    <property type="match status" value="1"/>
</dbReference>